<dbReference type="EMBL" id="JACYXC010000001">
    <property type="protein sequence ID" value="MBH5336084.1"/>
    <property type="molecule type" value="Genomic_DNA"/>
</dbReference>
<name>A0ABS0NLL7_9ACTN</name>
<dbReference type="Gene3D" id="3.40.710.10">
    <property type="entry name" value="DD-peptidase/beta-lactamase superfamily"/>
    <property type="match status" value="1"/>
</dbReference>
<feature type="transmembrane region" description="Helical" evidence="2">
    <location>
        <begin position="30"/>
        <end position="52"/>
    </location>
</feature>
<evidence type="ECO:0000313" key="5">
    <source>
        <dbReference type="Proteomes" id="UP000807371"/>
    </source>
</evidence>
<organism evidence="4 5">
    <name type="scientific">Streptomyces pactum</name>
    <dbReference type="NCBI Taxonomy" id="68249"/>
    <lineage>
        <taxon>Bacteria</taxon>
        <taxon>Bacillati</taxon>
        <taxon>Actinomycetota</taxon>
        <taxon>Actinomycetes</taxon>
        <taxon>Kitasatosporales</taxon>
        <taxon>Streptomycetaceae</taxon>
        <taxon>Streptomyces</taxon>
    </lineage>
</organism>
<feature type="region of interest" description="Disordered" evidence="1">
    <location>
        <begin position="49"/>
        <end position="114"/>
    </location>
</feature>
<evidence type="ECO:0000313" key="4">
    <source>
        <dbReference type="EMBL" id="MBH5336084.1"/>
    </source>
</evidence>
<keyword evidence="2" id="KW-0472">Membrane</keyword>
<protein>
    <submittedName>
        <fullName evidence="4">Beta-lactamase family protein</fullName>
    </submittedName>
</protein>
<keyword evidence="2" id="KW-1133">Transmembrane helix</keyword>
<dbReference type="SUPFAM" id="SSF56601">
    <property type="entry name" value="beta-lactamase/transpeptidase-like"/>
    <property type="match status" value="1"/>
</dbReference>
<dbReference type="PANTHER" id="PTHR46825">
    <property type="entry name" value="D-ALANYL-D-ALANINE-CARBOXYPEPTIDASE/ENDOPEPTIDASE AMPH"/>
    <property type="match status" value="1"/>
</dbReference>
<dbReference type="Proteomes" id="UP000807371">
    <property type="component" value="Unassembled WGS sequence"/>
</dbReference>
<reference evidence="4 5" key="1">
    <citation type="submission" date="2020-09" db="EMBL/GenBank/DDBJ databases">
        <title>Biosynthesis of the nuclear factor of activated T cells inhibitor NFAT-133 and its congeners in Streptomyces pactum.</title>
        <authorList>
            <person name="Zhou W."/>
            <person name="Posri P."/>
            <person name="Abugrain M.E."/>
            <person name="Weisberg A.J."/>
            <person name="Chang J.H."/>
            <person name="Mahmud T."/>
        </authorList>
    </citation>
    <scope>NUCLEOTIDE SEQUENCE [LARGE SCALE GENOMIC DNA]</scope>
    <source>
        <strain evidence="4 5">ATCC 27456</strain>
    </source>
</reference>
<proteinExistence type="predicted"/>
<gene>
    <name evidence="4" type="ORF">IHE55_15330</name>
</gene>
<dbReference type="InterPro" id="IPR012338">
    <property type="entry name" value="Beta-lactam/transpept-like"/>
</dbReference>
<dbReference type="Pfam" id="PF00144">
    <property type="entry name" value="Beta-lactamase"/>
    <property type="match status" value="1"/>
</dbReference>
<evidence type="ECO:0000256" key="1">
    <source>
        <dbReference type="SAM" id="MobiDB-lite"/>
    </source>
</evidence>
<sequence length="455" mass="46948">MSAPVPTPPSAPARATARTTRRPRGGRRTVAWSVVAVTTALTAAALTVPSAASTDRAATGTRATTGTGTVTATGTITASGTTAGTASGPTAGTATASGTTTVSRSGVGGTAAGRPDAVEQHLSALVRQGAVPAALATTTDRHGRTRHYTAGTADLTTGAPVPVDGRVRIGSNTKAFTAVVVLQLVGEGKVGLDAPVDTYLPGLLRGEGIDGRRITVRHLLQHTSGLPEYVDQAAVLAQPRRYREPRDLLDDALTRPGAFRPGAKWGYSNTNYLVAGLIVQQVTGRPLGEEITRRVVRRAGLRHTSFPAPGDMGIPGPHPRGYHRAEPDGRWRDYTRLDPTWAGAAGAMISTNSDLNRFYAALLGGRLLAPAQLAQMRTTVPADEVGAGTRYGLGLVSKPLSCGGVYWGHGGAIPGYHTQGGVTDDGRAASVAVTAIPDDRAGQRMADAVDTALCR</sequence>
<dbReference type="InterPro" id="IPR001466">
    <property type="entry name" value="Beta-lactam-related"/>
</dbReference>
<feature type="region of interest" description="Disordered" evidence="1">
    <location>
        <begin position="306"/>
        <end position="327"/>
    </location>
</feature>
<feature type="compositionally biased region" description="Low complexity" evidence="1">
    <location>
        <begin position="49"/>
        <end position="105"/>
    </location>
</feature>
<feature type="compositionally biased region" description="Pro residues" evidence="1">
    <location>
        <begin position="1"/>
        <end position="11"/>
    </location>
</feature>
<accession>A0ABS0NLL7</accession>
<feature type="region of interest" description="Disordered" evidence="1">
    <location>
        <begin position="1"/>
        <end position="27"/>
    </location>
</feature>
<evidence type="ECO:0000256" key="2">
    <source>
        <dbReference type="SAM" id="Phobius"/>
    </source>
</evidence>
<comment type="caution">
    <text evidence="4">The sequence shown here is derived from an EMBL/GenBank/DDBJ whole genome shotgun (WGS) entry which is preliminary data.</text>
</comment>
<keyword evidence="5" id="KW-1185">Reference proteome</keyword>
<dbReference type="InterPro" id="IPR050491">
    <property type="entry name" value="AmpC-like"/>
</dbReference>
<keyword evidence="2" id="KW-0812">Transmembrane</keyword>
<dbReference type="PANTHER" id="PTHR46825:SF7">
    <property type="entry name" value="D-ALANYL-D-ALANINE CARBOXYPEPTIDASE"/>
    <property type="match status" value="1"/>
</dbReference>
<dbReference type="RefSeq" id="WP_197989543.1">
    <property type="nucleotide sequence ID" value="NZ_JACYXC010000001.1"/>
</dbReference>
<evidence type="ECO:0000259" key="3">
    <source>
        <dbReference type="Pfam" id="PF00144"/>
    </source>
</evidence>
<feature type="domain" description="Beta-lactamase-related" evidence="3">
    <location>
        <begin position="119"/>
        <end position="445"/>
    </location>
</feature>